<dbReference type="AlphaFoldDB" id="A0A6G1GH71"/>
<dbReference type="PROSITE" id="PS50172">
    <property type="entry name" value="BRCT"/>
    <property type="match status" value="1"/>
</dbReference>
<dbReference type="GO" id="GO:0046872">
    <property type="term" value="F:metal ion binding"/>
    <property type="evidence" value="ECO:0007669"/>
    <property type="project" value="UniProtKB-UniRule"/>
</dbReference>
<dbReference type="EC" id="2.7.7.7" evidence="14"/>
<keyword evidence="9" id="KW-0238">DNA-binding</keyword>
<dbReference type="Pfam" id="PF14716">
    <property type="entry name" value="HHH_8"/>
    <property type="match status" value="1"/>
</dbReference>
<comment type="similarity">
    <text evidence="2 14">Belongs to the DNA polymerase type-X family.</text>
</comment>
<dbReference type="SUPFAM" id="SSF52113">
    <property type="entry name" value="BRCT domain"/>
    <property type="match status" value="1"/>
</dbReference>
<keyword evidence="11" id="KW-0456">Lyase</keyword>
<evidence type="ECO:0000256" key="9">
    <source>
        <dbReference type="ARBA" id="ARBA00023125"/>
    </source>
</evidence>
<dbReference type="Gene3D" id="1.10.150.110">
    <property type="entry name" value="DNA polymerase beta, N-terminal domain-like"/>
    <property type="match status" value="1"/>
</dbReference>
<dbReference type="GO" id="GO:0006303">
    <property type="term" value="P:double-strand break repair via nonhomologous end joining"/>
    <property type="evidence" value="ECO:0007669"/>
    <property type="project" value="TreeGrafter"/>
</dbReference>
<reference evidence="19" key="2">
    <citation type="submission" date="2020-04" db="EMBL/GenBank/DDBJ databases">
        <authorList>
            <consortium name="NCBI Genome Project"/>
        </authorList>
    </citation>
    <scope>NUCLEOTIDE SEQUENCE</scope>
    <source>
        <strain evidence="19">CBS 781.70</strain>
    </source>
</reference>
<dbReference type="PANTHER" id="PTHR11276:SF28">
    <property type="entry name" value="DNA POLYMERASE LAMBDA"/>
    <property type="match status" value="1"/>
</dbReference>
<dbReference type="OrthoDB" id="205514at2759"/>
<evidence type="ECO:0000256" key="13">
    <source>
        <dbReference type="PIRSR" id="PIRSR622312-50"/>
    </source>
</evidence>
<sequence length="653" mass="72459">MASKGTCAKTKASKRRRSSLPNLVPDAQRIFANLNFYFFPNNDIHAGRKARIRVSERYGATWVRDWDATAGITHIIVDHRLTYQDIPVYLKLPEGIPPEVIVVNEEYPSDCIRSQMILDAAQSHYQVPGTPNAAKATSNTGPVASTRIPSQVDVEPKTKQNNQVARRSRSPLPEHDLKGSTATHGDPSESDRVEYGKSSSHDTGCETGQADGETDETKLPQTAPAAPDKYGYELIEAIQEVAALRDIPLELDDVEESDSPPQDEPPSDSDSEDHRPAHKKSKSNHSKFSNFQCMHSHPAPANYSTATATPSSSTIIPPSHPNAQIITLLSLQCDYYTRIQDPWRSLAYRKALTTLKNQPHPITTAAQARQLRHIGDRLARKIEEIATTSRLCRFESTLTDPRDRLLQLFLGVYDVGLAQASKWVDFGCRSLADVQTCPQIALTDNQRVGIAHYDDFQARIPRDEVRQLGAIVTNALRAIDPAFEVTIGGSYRRGARDSGDVDLLITKPGASTRYIRSTVLEQLVPELTARAFLRARLAGGKDSVHAVETTKCHGACSLTPTAPWRRIDLLLVPEEEMGAALIYFTGNDIFNRSLRLLASRKGMRLNQRGLFEDAMRGRGRMKVTEGRLVEGGSERGIFERLGVPWREPTERVC</sequence>
<evidence type="ECO:0000256" key="8">
    <source>
        <dbReference type="ARBA" id="ARBA00022932"/>
    </source>
</evidence>
<evidence type="ECO:0000259" key="16">
    <source>
        <dbReference type="PROSITE" id="PS50172"/>
    </source>
</evidence>
<comment type="cofactor">
    <cofactor evidence="1">
        <name>Mn(2+)</name>
        <dbReference type="ChEBI" id="CHEBI:29035"/>
    </cofactor>
</comment>
<evidence type="ECO:0000256" key="5">
    <source>
        <dbReference type="ARBA" id="ARBA00022695"/>
    </source>
</evidence>
<dbReference type="GeneID" id="54421484"/>
<dbReference type="InterPro" id="IPR022312">
    <property type="entry name" value="DNA_pol_X"/>
</dbReference>
<evidence type="ECO:0000313" key="18">
    <source>
        <dbReference type="Proteomes" id="UP000504638"/>
    </source>
</evidence>
<keyword evidence="4 14" id="KW-0808">Transferase</keyword>
<keyword evidence="6" id="KW-0235">DNA replication</keyword>
<proteinExistence type="inferred from homology"/>
<evidence type="ECO:0000313" key="17">
    <source>
        <dbReference type="EMBL" id="KAF1817219.1"/>
    </source>
</evidence>
<dbReference type="Pfam" id="PF14791">
    <property type="entry name" value="DNA_pol_B_thumb"/>
    <property type="match status" value="1"/>
</dbReference>
<evidence type="ECO:0000313" key="19">
    <source>
        <dbReference type="RefSeq" id="XP_033538850.1"/>
    </source>
</evidence>
<evidence type="ECO:0000256" key="4">
    <source>
        <dbReference type="ARBA" id="ARBA00022679"/>
    </source>
</evidence>
<keyword evidence="14" id="KW-0539">Nucleus</keyword>
<feature type="domain" description="BRCT" evidence="16">
    <location>
        <begin position="26"/>
        <end position="125"/>
    </location>
</feature>
<dbReference type="SUPFAM" id="SSF81585">
    <property type="entry name" value="PsbU/PolX domain-like"/>
    <property type="match status" value="1"/>
</dbReference>
<dbReference type="Gene3D" id="3.30.210.10">
    <property type="entry name" value="DNA polymerase, thumb domain"/>
    <property type="match status" value="1"/>
</dbReference>
<dbReference type="SMART" id="SM00483">
    <property type="entry name" value="POLXc"/>
    <property type="match status" value="1"/>
</dbReference>
<dbReference type="InterPro" id="IPR037160">
    <property type="entry name" value="DNA_Pol_thumb_sf"/>
</dbReference>
<keyword evidence="8 14" id="KW-0239">DNA-directed DNA polymerase</keyword>
<comment type="function">
    <text evidence="14">DNA polymerase that functions in several pathways of DNA repair. Involved in base excision repair (BER) responsible for repair of lesions that give rise to abasic (AP) sites in DNA. Also contributes to DNA double-strand break repair by non-homologous end joining and homologous recombination. Has both template-dependent and template-independent (terminal transferase) DNA polymerase activities. Has also a 5'-deoxyribose-5-phosphate lyase (dRP lyase) activity.</text>
</comment>
<dbReference type="InterPro" id="IPR002008">
    <property type="entry name" value="DNA_pol_X_beta-like"/>
</dbReference>
<evidence type="ECO:0000256" key="3">
    <source>
        <dbReference type="ARBA" id="ARBA00022634"/>
    </source>
</evidence>
<dbReference type="Pfam" id="PF14792">
    <property type="entry name" value="DNA_pol_B_palm"/>
    <property type="match status" value="1"/>
</dbReference>
<dbReference type="GO" id="GO:0016829">
    <property type="term" value="F:lyase activity"/>
    <property type="evidence" value="ECO:0007669"/>
    <property type="project" value="UniProtKB-KW"/>
</dbReference>
<evidence type="ECO:0000256" key="10">
    <source>
        <dbReference type="ARBA" id="ARBA00023204"/>
    </source>
</evidence>
<dbReference type="SUPFAM" id="SSF47802">
    <property type="entry name" value="DNA polymerase beta, N-terminal domain-like"/>
    <property type="match status" value="1"/>
</dbReference>
<dbReference type="InterPro" id="IPR036420">
    <property type="entry name" value="BRCT_dom_sf"/>
</dbReference>
<dbReference type="InterPro" id="IPR010996">
    <property type="entry name" value="HHH_MUS81"/>
</dbReference>
<evidence type="ECO:0000256" key="7">
    <source>
        <dbReference type="ARBA" id="ARBA00022763"/>
    </source>
</evidence>
<evidence type="ECO:0000256" key="14">
    <source>
        <dbReference type="RuleBase" id="RU366014"/>
    </source>
</evidence>
<evidence type="ECO:0000256" key="2">
    <source>
        <dbReference type="ARBA" id="ARBA00008323"/>
    </source>
</evidence>
<feature type="compositionally biased region" description="Basic residues" evidence="15">
    <location>
        <begin position="276"/>
        <end position="285"/>
    </location>
</feature>
<dbReference type="InterPro" id="IPR018944">
    <property type="entry name" value="DNA_pol_lambd_fingers_domain"/>
</dbReference>
<dbReference type="PANTHER" id="PTHR11276">
    <property type="entry name" value="DNA POLYMERASE TYPE-X FAMILY MEMBER"/>
    <property type="match status" value="1"/>
</dbReference>
<name>A0A6G1GH71_9PEZI</name>
<protein>
    <recommendedName>
        <fullName evidence="14">DNA polymerase</fullName>
        <ecNumber evidence="14">2.7.7.7</ecNumber>
    </recommendedName>
</protein>
<dbReference type="PROSITE" id="PS00522">
    <property type="entry name" value="DNA_POLYMERASE_X"/>
    <property type="match status" value="1"/>
</dbReference>
<keyword evidence="7 14" id="KW-0227">DNA damage</keyword>
<dbReference type="InterPro" id="IPR043519">
    <property type="entry name" value="NT_sf"/>
</dbReference>
<dbReference type="InterPro" id="IPR019843">
    <property type="entry name" value="DNA_pol-X_BS"/>
</dbReference>
<evidence type="ECO:0000256" key="1">
    <source>
        <dbReference type="ARBA" id="ARBA00001936"/>
    </source>
</evidence>
<dbReference type="GO" id="GO:0003887">
    <property type="term" value="F:DNA-directed DNA polymerase activity"/>
    <property type="evidence" value="ECO:0007669"/>
    <property type="project" value="UniProtKB-UniRule"/>
</dbReference>
<feature type="region of interest" description="Disordered" evidence="15">
    <location>
        <begin position="252"/>
        <end position="295"/>
    </location>
</feature>
<keyword evidence="18" id="KW-1185">Reference proteome</keyword>
<dbReference type="Gene3D" id="1.10.150.20">
    <property type="entry name" value="5' to 3' exonuclease, C-terminal subdomain"/>
    <property type="match status" value="1"/>
</dbReference>
<keyword evidence="10 14" id="KW-0234">DNA repair</keyword>
<evidence type="ECO:0000256" key="6">
    <source>
        <dbReference type="ARBA" id="ARBA00022705"/>
    </source>
</evidence>
<reference evidence="17 19" key="1">
    <citation type="submission" date="2020-01" db="EMBL/GenBank/DDBJ databases">
        <authorList>
            <consortium name="DOE Joint Genome Institute"/>
            <person name="Haridas S."/>
            <person name="Albert R."/>
            <person name="Binder M."/>
            <person name="Bloem J."/>
            <person name="Labutti K."/>
            <person name="Salamov A."/>
            <person name="Andreopoulos B."/>
            <person name="Baker S.E."/>
            <person name="Barry K."/>
            <person name="Bills G."/>
            <person name="Bluhm B.H."/>
            <person name="Cannon C."/>
            <person name="Castanera R."/>
            <person name="Culley D.E."/>
            <person name="Daum C."/>
            <person name="Ezra D."/>
            <person name="Gonzalez J.B."/>
            <person name="Henrissat B."/>
            <person name="Kuo A."/>
            <person name="Liang C."/>
            <person name="Lipzen A."/>
            <person name="Lutzoni F."/>
            <person name="Magnuson J."/>
            <person name="Mondo S."/>
            <person name="Nolan M."/>
            <person name="Ohm R."/>
            <person name="Pangilinan J."/>
            <person name="Park H.-J."/>
            <person name="Ramirez L."/>
            <person name="Alfaro M."/>
            <person name="Sun H."/>
            <person name="Tritt A."/>
            <person name="Yoshinaga Y."/>
            <person name="Zwiers L.-H."/>
            <person name="Turgeon B.G."/>
            <person name="Goodwin S.B."/>
            <person name="Spatafora J.W."/>
            <person name="Crous P.W."/>
            <person name="Grigoriev I.V."/>
        </authorList>
    </citation>
    <scope>NUCLEOTIDE SEQUENCE</scope>
    <source>
        <strain evidence="17 19">CBS 781.70</strain>
    </source>
</reference>
<dbReference type="Gene3D" id="3.30.460.10">
    <property type="entry name" value="Beta Polymerase, domain 2"/>
    <property type="match status" value="1"/>
</dbReference>
<feature type="compositionally biased region" description="Basic and acidic residues" evidence="15">
    <location>
        <begin position="186"/>
        <end position="204"/>
    </location>
</feature>
<dbReference type="GO" id="GO:0003677">
    <property type="term" value="F:DNA binding"/>
    <property type="evidence" value="ECO:0007669"/>
    <property type="project" value="UniProtKB-UniRule"/>
</dbReference>
<feature type="region of interest" description="Disordered" evidence="15">
    <location>
        <begin position="128"/>
        <end position="226"/>
    </location>
</feature>
<dbReference type="PRINTS" id="PR00870">
    <property type="entry name" value="DNAPOLXBETA"/>
</dbReference>
<reference evidence="19" key="3">
    <citation type="submission" date="2025-04" db="UniProtKB">
        <authorList>
            <consortium name="RefSeq"/>
        </authorList>
    </citation>
    <scope>IDENTIFICATION</scope>
    <source>
        <strain evidence="19">CBS 781.70</strain>
    </source>
</reference>
<evidence type="ECO:0000256" key="12">
    <source>
        <dbReference type="ARBA" id="ARBA00049244"/>
    </source>
</evidence>
<dbReference type="RefSeq" id="XP_033538850.1">
    <property type="nucleotide sequence ID" value="XM_033680914.1"/>
</dbReference>
<dbReference type="InterPro" id="IPR028207">
    <property type="entry name" value="DNA_pol_B_palm_palm"/>
</dbReference>
<dbReference type="Proteomes" id="UP000504638">
    <property type="component" value="Unplaced"/>
</dbReference>
<dbReference type="InterPro" id="IPR029398">
    <property type="entry name" value="PolB_thumb"/>
</dbReference>
<dbReference type="GO" id="GO:0005634">
    <property type="term" value="C:nucleus"/>
    <property type="evidence" value="ECO:0007669"/>
    <property type="project" value="UniProtKB-SubCell"/>
</dbReference>
<feature type="active site" description="Nucleophile; Schiff-base intermediate with DNA; for 5'-dRP lyase activity" evidence="13">
    <location>
        <position position="381"/>
    </location>
</feature>
<dbReference type="GO" id="GO:0006260">
    <property type="term" value="P:DNA replication"/>
    <property type="evidence" value="ECO:0007669"/>
    <property type="project" value="UniProtKB-KW"/>
</dbReference>
<dbReference type="SUPFAM" id="SSF81301">
    <property type="entry name" value="Nucleotidyltransferase"/>
    <property type="match status" value="1"/>
</dbReference>
<keyword evidence="3" id="KW-0237">DNA synthesis</keyword>
<organism evidence="17">
    <name type="scientific">Eremomyces bilateralis CBS 781.70</name>
    <dbReference type="NCBI Taxonomy" id="1392243"/>
    <lineage>
        <taxon>Eukaryota</taxon>
        <taxon>Fungi</taxon>
        <taxon>Dikarya</taxon>
        <taxon>Ascomycota</taxon>
        <taxon>Pezizomycotina</taxon>
        <taxon>Dothideomycetes</taxon>
        <taxon>Dothideomycetes incertae sedis</taxon>
        <taxon>Eremomycetales</taxon>
        <taxon>Eremomycetaceae</taxon>
        <taxon>Eremomyces</taxon>
    </lineage>
</organism>
<dbReference type="CDD" id="cd00141">
    <property type="entry name" value="NT_POLXc"/>
    <property type="match status" value="1"/>
</dbReference>
<comment type="subcellular location">
    <subcellularLocation>
        <location evidence="14">Nucleus</location>
    </subcellularLocation>
</comment>
<comment type="catalytic activity">
    <reaction evidence="12 14">
        <text>DNA(n) + a 2'-deoxyribonucleoside 5'-triphosphate = DNA(n+1) + diphosphate</text>
        <dbReference type="Rhea" id="RHEA:22508"/>
        <dbReference type="Rhea" id="RHEA-COMP:17339"/>
        <dbReference type="Rhea" id="RHEA-COMP:17340"/>
        <dbReference type="ChEBI" id="CHEBI:33019"/>
        <dbReference type="ChEBI" id="CHEBI:61560"/>
        <dbReference type="ChEBI" id="CHEBI:173112"/>
        <dbReference type="EC" id="2.7.7.7"/>
    </reaction>
</comment>
<dbReference type="EMBL" id="ML975149">
    <property type="protein sequence ID" value="KAF1817219.1"/>
    <property type="molecule type" value="Genomic_DNA"/>
</dbReference>
<evidence type="ECO:0000256" key="11">
    <source>
        <dbReference type="ARBA" id="ARBA00023239"/>
    </source>
</evidence>
<dbReference type="FunFam" id="1.10.150.110:FF:000005">
    <property type="entry name" value="DNA polymerase POL4"/>
    <property type="match status" value="1"/>
</dbReference>
<dbReference type="PRINTS" id="PR00869">
    <property type="entry name" value="DNAPOLX"/>
</dbReference>
<evidence type="ECO:0000256" key="15">
    <source>
        <dbReference type="SAM" id="MobiDB-lite"/>
    </source>
</evidence>
<feature type="compositionally biased region" description="Polar residues" evidence="15">
    <location>
        <begin position="135"/>
        <end position="149"/>
    </location>
</feature>
<dbReference type="InterPro" id="IPR002054">
    <property type="entry name" value="DNA-dir_DNA_pol_X"/>
</dbReference>
<gene>
    <name evidence="17 19" type="ORF">P152DRAFT_469690</name>
</gene>
<accession>A0A6G1GH71</accession>
<dbReference type="InterPro" id="IPR001357">
    <property type="entry name" value="BRCT_dom"/>
</dbReference>
<dbReference type="Gene3D" id="3.40.50.10190">
    <property type="entry name" value="BRCT domain"/>
    <property type="match status" value="1"/>
</dbReference>
<dbReference type="InterPro" id="IPR027421">
    <property type="entry name" value="DNA_pol_lamdba_lyase_dom_sf"/>
</dbReference>
<dbReference type="Pfam" id="PF10391">
    <property type="entry name" value="DNA_pol_lambd_f"/>
    <property type="match status" value="1"/>
</dbReference>
<dbReference type="FunFam" id="3.30.210.10:FF:000001">
    <property type="entry name" value="DNA polymerase lambda"/>
    <property type="match status" value="1"/>
</dbReference>
<keyword evidence="5 14" id="KW-0548">Nucleotidyltransferase</keyword>